<evidence type="ECO:0000313" key="12">
    <source>
        <dbReference type="Proteomes" id="UP000093044"/>
    </source>
</evidence>
<dbReference type="InterPro" id="IPR038257">
    <property type="entry name" value="CRISPR-assoc_Cas3_HD_sf"/>
</dbReference>
<keyword evidence="4" id="KW-0479">Metal-binding</keyword>
<dbReference type="GO" id="GO:0005524">
    <property type="term" value="F:ATP binding"/>
    <property type="evidence" value="ECO:0007669"/>
    <property type="project" value="UniProtKB-KW"/>
</dbReference>
<dbReference type="InterPro" id="IPR054712">
    <property type="entry name" value="Cas3-like_dom"/>
</dbReference>
<dbReference type="GeneID" id="83056634"/>
<keyword evidence="6" id="KW-0378">Hydrolase</keyword>
<dbReference type="NCBIfam" id="TIGR01596">
    <property type="entry name" value="cas3_HD"/>
    <property type="match status" value="1"/>
</dbReference>
<keyword evidence="3" id="KW-0540">Nuclease</keyword>
<comment type="similarity">
    <text evidence="2">In the central section; belongs to the CRISPR-associated helicase Cas3 family.</text>
</comment>
<dbReference type="KEGG" id="cpor:BED41_02065"/>
<dbReference type="GO" id="GO:0004518">
    <property type="term" value="F:nuclease activity"/>
    <property type="evidence" value="ECO:0007669"/>
    <property type="project" value="UniProtKB-KW"/>
</dbReference>
<dbReference type="PROSITE" id="PS51643">
    <property type="entry name" value="HD_CAS3"/>
    <property type="match status" value="1"/>
</dbReference>
<evidence type="ECO:0000256" key="6">
    <source>
        <dbReference type="ARBA" id="ARBA00022801"/>
    </source>
</evidence>
<keyword evidence="8" id="KW-0067">ATP-binding</keyword>
<dbReference type="GO" id="GO:0004386">
    <property type="term" value="F:helicase activity"/>
    <property type="evidence" value="ECO:0007669"/>
    <property type="project" value="UniProtKB-KW"/>
</dbReference>
<organism evidence="11 12">
    <name type="scientific">Cloacibacillus porcorum</name>
    <dbReference type="NCBI Taxonomy" id="1197717"/>
    <lineage>
        <taxon>Bacteria</taxon>
        <taxon>Thermotogati</taxon>
        <taxon>Synergistota</taxon>
        <taxon>Synergistia</taxon>
        <taxon>Synergistales</taxon>
        <taxon>Synergistaceae</taxon>
        <taxon>Cloacibacillus</taxon>
    </lineage>
</organism>
<dbReference type="RefSeq" id="WP_066742468.1">
    <property type="nucleotide sequence ID" value="NZ_CP016757.1"/>
</dbReference>
<evidence type="ECO:0000256" key="9">
    <source>
        <dbReference type="ARBA" id="ARBA00023118"/>
    </source>
</evidence>
<protein>
    <recommendedName>
        <fullName evidence="10">HD Cas3-type domain-containing protein</fullName>
    </recommendedName>
</protein>
<dbReference type="InterPro" id="IPR006483">
    <property type="entry name" value="CRISPR-assoc_Cas3_HD"/>
</dbReference>
<dbReference type="GO" id="GO:0051607">
    <property type="term" value="P:defense response to virus"/>
    <property type="evidence" value="ECO:0007669"/>
    <property type="project" value="UniProtKB-KW"/>
</dbReference>
<proteinExistence type="inferred from homology"/>
<keyword evidence="5" id="KW-0547">Nucleotide-binding</keyword>
<feature type="domain" description="HD Cas3-type" evidence="10">
    <location>
        <begin position="13"/>
        <end position="257"/>
    </location>
</feature>
<dbReference type="OrthoDB" id="9810236at2"/>
<dbReference type="EMBL" id="CP016757">
    <property type="protein sequence ID" value="ANZ43983.1"/>
    <property type="molecule type" value="Genomic_DNA"/>
</dbReference>
<dbReference type="InterPro" id="IPR006474">
    <property type="entry name" value="Helicase_Cas3_CRISPR-ass_core"/>
</dbReference>
<keyword evidence="12" id="KW-1185">Reference proteome</keyword>
<evidence type="ECO:0000256" key="7">
    <source>
        <dbReference type="ARBA" id="ARBA00022806"/>
    </source>
</evidence>
<gene>
    <name evidence="11" type="ORF">BED41_02065</name>
</gene>
<keyword evidence="7" id="KW-0347">Helicase</keyword>
<sequence length="858" mass="95557">MDQTEYIAHLRDKEPRSQSVEKHLLETAVLAKRYASVAGLGGIGELLGLLHDLGKYSSDFQQYIKSLSGFYDQDHDDDSCSQRTEKNKQTLSMKGKIDHSTAGAQFIWQQLGCNKKDWIKLTAAEMLAVILAGHHGGLMDISSEGGDLFLKRMKKEDGKTHLTEVATKISPEVRDRVDKRLASCVTISKLKKLILNIKVKEDAITEESLKDLELAADDGSAKLKCNEIKTAGAARLWFGLGCLTKFLFSALVDADRCGTIDFCVDGAAEARQNSNYTGWSILSERLERYLSHFSADTSVNRIRRDISDSCRDAAQRGRGIFTLTVPTGGGKTLASMRFALELAKRSVDDAHPIERIIYVLPYTTIIDQNAAKTREILETEADRGKVVLECHSNLLEENETWEGKLLSENWDAPVVFTTNVQFLEALFSGGTRSIRRMHQMAGSIIIFDEIQALPIKMVHLFCGALNFLLEQCGATVLLCTATQPLLNGVSKDYGSLRYGAEDEIIPDARMLFDSLKRVEIKDCTKIGGYSIGELGDMAIEKQQEFISILAIVNTTAVARKLYVDIRSKLEAESAVSVVHLSALMCPDHRKVVLDGINERLKAVKPIICVSTQVMEAGIDVDFGSGIRSLAGFDSIVQAAGRCNREGQKATAPMFIVNPADENLDRLIDIKAGRHAAERVLNELSLNAEGGKEDILSLENITRYFQYYFYERRQEMRYNVETDHGEDTLWNLLSLNVKVPTPPGRKIRQAFATAGNLFNVIDAPTKGVIVQYREGEELVNQLALEDDPSMVKKLLHKAQRFSVNVYPYQFDALYECRGIYKQSLCGAGCTEVWILAREFYDDEFGLSMTSIGKLKLEVT</sequence>
<dbReference type="GO" id="GO:0046872">
    <property type="term" value="F:metal ion binding"/>
    <property type="evidence" value="ECO:0007669"/>
    <property type="project" value="UniProtKB-KW"/>
</dbReference>
<dbReference type="Pfam" id="PF22590">
    <property type="entry name" value="Cas3-like_C_2"/>
    <property type="match status" value="1"/>
</dbReference>
<comment type="similarity">
    <text evidence="1">In the N-terminal section; belongs to the CRISPR-associated nuclease Cas3-HD family.</text>
</comment>
<dbReference type="Pfam" id="PF00270">
    <property type="entry name" value="DEAD"/>
    <property type="match status" value="1"/>
</dbReference>
<keyword evidence="9" id="KW-0051">Antiviral defense</keyword>
<evidence type="ECO:0000256" key="5">
    <source>
        <dbReference type="ARBA" id="ARBA00022741"/>
    </source>
</evidence>
<evidence type="ECO:0000256" key="8">
    <source>
        <dbReference type="ARBA" id="ARBA00022840"/>
    </source>
</evidence>
<dbReference type="CDD" id="cd17930">
    <property type="entry name" value="DEXHc_cas3"/>
    <property type="match status" value="1"/>
</dbReference>
<dbReference type="InterPro" id="IPR001650">
    <property type="entry name" value="Helicase_C-like"/>
</dbReference>
<dbReference type="NCBIfam" id="TIGR01587">
    <property type="entry name" value="cas3_core"/>
    <property type="match status" value="1"/>
</dbReference>
<dbReference type="GO" id="GO:0003676">
    <property type="term" value="F:nucleic acid binding"/>
    <property type="evidence" value="ECO:0007669"/>
    <property type="project" value="InterPro"/>
</dbReference>
<evidence type="ECO:0000313" key="11">
    <source>
        <dbReference type="EMBL" id="ANZ43983.1"/>
    </source>
</evidence>
<accession>A0A1B2I1Z4</accession>
<dbReference type="Pfam" id="PF18019">
    <property type="entry name" value="Cas3_HD"/>
    <property type="match status" value="1"/>
</dbReference>
<evidence type="ECO:0000256" key="1">
    <source>
        <dbReference type="ARBA" id="ARBA00006847"/>
    </source>
</evidence>
<evidence type="ECO:0000259" key="10">
    <source>
        <dbReference type="PROSITE" id="PS51643"/>
    </source>
</evidence>
<dbReference type="SMART" id="SM00490">
    <property type="entry name" value="HELICc"/>
    <property type="match status" value="1"/>
</dbReference>
<dbReference type="InterPro" id="IPR027417">
    <property type="entry name" value="P-loop_NTPase"/>
</dbReference>
<dbReference type="GO" id="GO:0016787">
    <property type="term" value="F:hydrolase activity"/>
    <property type="evidence" value="ECO:0007669"/>
    <property type="project" value="UniProtKB-KW"/>
</dbReference>
<dbReference type="Gene3D" id="3.40.50.300">
    <property type="entry name" value="P-loop containing nucleotide triphosphate hydrolases"/>
    <property type="match status" value="2"/>
</dbReference>
<dbReference type="CDD" id="cd09641">
    <property type="entry name" value="Cas3''_I"/>
    <property type="match status" value="1"/>
</dbReference>
<evidence type="ECO:0000256" key="2">
    <source>
        <dbReference type="ARBA" id="ARBA00009046"/>
    </source>
</evidence>
<dbReference type="STRING" id="1197717.BED41_02065"/>
<reference evidence="11" key="1">
    <citation type="submission" date="2016-08" db="EMBL/GenBank/DDBJ databases">
        <title>Complete genome of Cloacibacillus porcorum.</title>
        <authorList>
            <person name="Looft T."/>
            <person name="Bayles D.O."/>
            <person name="Alt D.P."/>
        </authorList>
    </citation>
    <scope>NUCLEOTIDE SEQUENCE [LARGE SCALE GENOMIC DNA]</scope>
    <source>
        <strain evidence="11">CL-84</strain>
    </source>
</reference>
<dbReference type="InterPro" id="IPR011545">
    <property type="entry name" value="DEAD/DEAH_box_helicase_dom"/>
</dbReference>
<dbReference type="SUPFAM" id="SSF52540">
    <property type="entry name" value="P-loop containing nucleoside triphosphate hydrolases"/>
    <property type="match status" value="1"/>
</dbReference>
<dbReference type="AlphaFoldDB" id="A0A1B2I1Z4"/>
<evidence type="ECO:0000256" key="4">
    <source>
        <dbReference type="ARBA" id="ARBA00022723"/>
    </source>
</evidence>
<name>A0A1B2I1Z4_9BACT</name>
<dbReference type="Gene3D" id="1.10.3210.30">
    <property type="match status" value="1"/>
</dbReference>
<dbReference type="Proteomes" id="UP000093044">
    <property type="component" value="Chromosome"/>
</dbReference>
<evidence type="ECO:0000256" key="3">
    <source>
        <dbReference type="ARBA" id="ARBA00022722"/>
    </source>
</evidence>